<gene>
    <name evidence="3" type="ORF">NQ032_03690</name>
</gene>
<proteinExistence type="inferred from homology"/>
<dbReference type="Gene3D" id="3.90.660.20">
    <property type="entry name" value="Protoporphyrinogen oxidase, mitochondrial, domain 2"/>
    <property type="match status" value="1"/>
</dbReference>
<feature type="domain" description="Amine oxidase" evidence="2">
    <location>
        <begin position="107"/>
        <end position="349"/>
    </location>
</feature>
<sequence>MNDHIIIIGGGIAGLRLASLLQKENIPYKILEAREHLGGRVLTQIEDEKNYFDLGPTWYWPEKEPTITQLIKDLNIPTMEQFNNGKSLLQLSNDSNIKSFDSDAVNSKSYRIIGGVKKLIDVIKKDIPNESIHTHTIVEKVTKNNDNYTIDAFNNETKKSISYTANKVVLCLPPRLLLENITFSPKFNQETYLDLLNKPTWMGAQAKIVLTYKSPFWREQNLSGNVISWVGPLREVYDATTDEGNAALFGFFSLSPESRSKLTEQEIKTKVVNQLTTLFGDEIQNYQSIYYKDWSQDTYMTTSGDKLNIESFPTYEPPVNPPERIYFAGTEYDQKNGGHLEGALNSAHSTFKQILSEYNKH</sequence>
<dbReference type="AlphaFoldDB" id="A0AAW5LI07"/>
<dbReference type="PANTHER" id="PTHR43563:SF14">
    <property type="entry name" value="AMINE OXIDASE"/>
    <property type="match status" value="1"/>
</dbReference>
<comment type="similarity">
    <text evidence="1">Belongs to the flavin monoamine oxidase family.</text>
</comment>
<organism evidence="3 4">
    <name type="scientific">Mammaliicoccus sciuri</name>
    <name type="common">Staphylococcus sciuri</name>
    <dbReference type="NCBI Taxonomy" id="1296"/>
    <lineage>
        <taxon>Bacteria</taxon>
        <taxon>Bacillati</taxon>
        <taxon>Bacillota</taxon>
        <taxon>Bacilli</taxon>
        <taxon>Bacillales</taxon>
        <taxon>Staphylococcaceae</taxon>
        <taxon>Mammaliicoccus</taxon>
    </lineage>
</organism>
<reference evidence="3" key="1">
    <citation type="submission" date="2022-07" db="EMBL/GenBank/DDBJ databases">
        <title>Bacterial species isolated from the porcine tonsil microbiota.</title>
        <authorList>
            <person name="Oliveira I.M.F."/>
        </authorList>
    </citation>
    <scope>NUCLEOTIDE SEQUENCE</scope>
    <source>
        <strain evidence="3">8QC2O2</strain>
    </source>
</reference>
<dbReference type="Pfam" id="PF13450">
    <property type="entry name" value="NAD_binding_8"/>
    <property type="match status" value="1"/>
</dbReference>
<dbReference type="EMBL" id="JANILD010000001">
    <property type="protein sequence ID" value="MCQ9302722.1"/>
    <property type="molecule type" value="Genomic_DNA"/>
</dbReference>
<dbReference type="Gene3D" id="3.50.50.60">
    <property type="entry name" value="FAD/NAD(P)-binding domain"/>
    <property type="match status" value="2"/>
</dbReference>
<accession>A0AAW5LI07</accession>
<dbReference type="SUPFAM" id="SSF54373">
    <property type="entry name" value="FAD-linked reductases, C-terminal domain"/>
    <property type="match status" value="1"/>
</dbReference>
<dbReference type="GO" id="GO:0016491">
    <property type="term" value="F:oxidoreductase activity"/>
    <property type="evidence" value="ECO:0007669"/>
    <property type="project" value="InterPro"/>
</dbReference>
<dbReference type="SUPFAM" id="SSF51905">
    <property type="entry name" value="FAD/NAD(P)-binding domain"/>
    <property type="match status" value="1"/>
</dbReference>
<evidence type="ECO:0000313" key="4">
    <source>
        <dbReference type="Proteomes" id="UP001204068"/>
    </source>
</evidence>
<comment type="caution">
    <text evidence="3">The sequence shown here is derived from an EMBL/GenBank/DDBJ whole genome shotgun (WGS) entry which is preliminary data.</text>
</comment>
<dbReference type="PANTHER" id="PTHR43563">
    <property type="entry name" value="AMINE OXIDASE"/>
    <property type="match status" value="1"/>
</dbReference>
<evidence type="ECO:0000313" key="3">
    <source>
        <dbReference type="EMBL" id="MCQ9302722.1"/>
    </source>
</evidence>
<dbReference type="RefSeq" id="WP_196968625.1">
    <property type="nucleotide sequence ID" value="NZ_CP064868.1"/>
</dbReference>
<protein>
    <submittedName>
        <fullName evidence="3">FAD-dependent oxidoreductase</fullName>
    </submittedName>
</protein>
<evidence type="ECO:0000256" key="1">
    <source>
        <dbReference type="ARBA" id="ARBA00005995"/>
    </source>
</evidence>
<name>A0AAW5LI07_MAMSC</name>
<dbReference type="InterPro" id="IPR036188">
    <property type="entry name" value="FAD/NAD-bd_sf"/>
</dbReference>
<dbReference type="Pfam" id="PF01593">
    <property type="entry name" value="Amino_oxidase"/>
    <property type="match status" value="1"/>
</dbReference>
<dbReference type="Proteomes" id="UP001204068">
    <property type="component" value="Unassembled WGS sequence"/>
</dbReference>
<dbReference type="InterPro" id="IPR002937">
    <property type="entry name" value="Amino_oxidase"/>
</dbReference>
<dbReference type="InterPro" id="IPR050703">
    <property type="entry name" value="Flavin_MAO"/>
</dbReference>
<evidence type="ECO:0000259" key="2">
    <source>
        <dbReference type="Pfam" id="PF01593"/>
    </source>
</evidence>